<reference evidence="1 2" key="1">
    <citation type="journal article" date="2014" name="Proc. Natl. Acad. Sci. U.S.A.">
        <title>Thirty-thousand-year-old distant relative of giant icosahedral DNA viruses with a pandoravirus morphology.</title>
        <authorList>
            <person name="Legendre M."/>
            <person name="Bartoli J."/>
            <person name="Shmakova L."/>
            <person name="Jeudy S."/>
            <person name="Labadie K."/>
            <person name="Adrait A."/>
            <person name="Lescot M."/>
            <person name="Poirot O."/>
            <person name="Bertaux L."/>
            <person name="Bruley C."/>
            <person name="Coute Y."/>
            <person name="Rivkina E."/>
            <person name="Abergel C."/>
            <person name="Claverie J.M."/>
        </authorList>
    </citation>
    <scope>NUCLEOTIDE SEQUENCE [LARGE SCALE GENOMIC DNA]</scope>
    <source>
        <strain evidence="1">P1084-T</strain>
    </source>
</reference>
<dbReference type="RefSeq" id="YP_009001367.1">
    <property type="nucleotide sequence ID" value="NC_023423.1"/>
</dbReference>
<dbReference type="OrthoDB" id="32989at10239"/>
<organism evidence="1 2">
    <name type="scientific">Pithovirus sibericum</name>
    <dbReference type="NCBI Taxonomy" id="1450746"/>
    <lineage>
        <taxon>Viruses</taxon>
        <taxon>Pithoviruses</taxon>
        <taxon>Orthopithovirinae</taxon>
        <taxon>Alphapithovirus</taxon>
        <taxon>Alphapithovirus sibericum</taxon>
    </lineage>
</organism>
<dbReference type="KEGG" id="vg:18266493"/>
<sequence length="159" mass="18334">MSNPPEERFKTNLISLAEYIVDVNQDAINRGHKLMESSVLNLGVGILKVITGPSMVETFVRNSSPHWDKIRSRDQDYFNSKALDFFEGIPEGQIVAIRLLLTGKNDKGEFYVKDEVREMIWKYLESFVRISIRYLAPNGKGLLPESKFQLEVQNWNIKI</sequence>
<dbReference type="GeneID" id="18266493"/>
<accession>W5S6S4</accession>
<proteinExistence type="predicted"/>
<evidence type="ECO:0000313" key="1">
    <source>
        <dbReference type="EMBL" id="AHH02032.1"/>
    </source>
</evidence>
<evidence type="ECO:0000313" key="2">
    <source>
        <dbReference type="Proteomes" id="UP000202176"/>
    </source>
</evidence>
<keyword evidence="2" id="KW-1185">Reference proteome</keyword>
<name>W5S6S4_9VIRU</name>
<dbReference type="Proteomes" id="UP000202176">
    <property type="component" value="Segment"/>
</dbReference>
<protein>
    <submittedName>
        <fullName evidence="1">Uncharacterized protein</fullName>
    </submittedName>
</protein>
<dbReference type="EMBL" id="KF740664">
    <property type="protein sequence ID" value="AHH02032.1"/>
    <property type="molecule type" value="Genomic_DNA"/>
</dbReference>
<gene>
    <name evidence="1" type="ORF">pv_466</name>
</gene>